<dbReference type="Proteomes" id="UP001595947">
    <property type="component" value="Unassembled WGS sequence"/>
</dbReference>
<dbReference type="PANTHER" id="PTHR24096:SF149">
    <property type="entry name" value="AMP-BINDING DOMAIN-CONTAINING PROTEIN-RELATED"/>
    <property type="match status" value="1"/>
</dbReference>
<evidence type="ECO:0000259" key="3">
    <source>
        <dbReference type="Pfam" id="PF00501"/>
    </source>
</evidence>
<keyword evidence="5" id="KW-1185">Reference proteome</keyword>
<name>A0ABV9YMT8_9PSEU</name>
<proteinExistence type="inferred from homology"/>
<evidence type="ECO:0000313" key="4">
    <source>
        <dbReference type="EMBL" id="MFC5061856.1"/>
    </source>
</evidence>
<sequence length="503" mass="53811">MTEDPRPYVEDLLEVLAADPQRTVVRREGVDTSAAELAGAIHRYARALDELGIGRGDLVAMYAPNRVEALAVRYATHVLGAASVYLSAPPDPDIRARMLVDYAPRLVVVFPETRHLLPTTTAPVAAVGAVPGVGLRLDELAAAASDAPLAPRARPDDLAVLVSSGGTTGVPKASVRDFATWTAAVTPPRRPERRQLADGALAYLTQILVDQTLLGGGTVVLADGVVADEVLAAIEAERITDLFLVEPQLFEVMDHPDVERRDLSSLRAVTHIGASAAPTLRMRARARLGPVVAHTYGASEMGIVSALRPEEHDLHHPDLFTCAGHVVPGVEVRFRLPDGSLHPSEGSIEVRSPQMAQGYRNRPDEQADHFVDGWYRSGDLGRLDDEGYLHFLGRGVDSEVVGGVLVTPTTLQDVLCRVPAVRYAVVVPVLSDGVRLAAVVPWPGAEVDDEACVAAVRAEYGDGVADSLRVLAVDRVPLTEQGKPDRRALLELFRTTASSAGRP</sequence>
<comment type="caution">
    <text evidence="4">The sequence shown here is derived from an EMBL/GenBank/DDBJ whole genome shotgun (WGS) entry which is preliminary data.</text>
</comment>
<dbReference type="Gene3D" id="3.30.300.30">
    <property type="match status" value="1"/>
</dbReference>
<dbReference type="InterPro" id="IPR000873">
    <property type="entry name" value="AMP-dep_synth/lig_dom"/>
</dbReference>
<dbReference type="RefSeq" id="WP_378035210.1">
    <property type="nucleotide sequence ID" value="NZ_JBHSIV010000005.1"/>
</dbReference>
<accession>A0ABV9YMT8</accession>
<organism evidence="4 5">
    <name type="scientific">Actinomycetospora atypica</name>
    <dbReference type="NCBI Taxonomy" id="1290095"/>
    <lineage>
        <taxon>Bacteria</taxon>
        <taxon>Bacillati</taxon>
        <taxon>Actinomycetota</taxon>
        <taxon>Actinomycetes</taxon>
        <taxon>Pseudonocardiales</taxon>
        <taxon>Pseudonocardiaceae</taxon>
        <taxon>Actinomycetospora</taxon>
    </lineage>
</organism>
<dbReference type="InterPro" id="IPR045851">
    <property type="entry name" value="AMP-bd_C_sf"/>
</dbReference>
<dbReference type="Pfam" id="PF00501">
    <property type="entry name" value="AMP-binding"/>
    <property type="match status" value="1"/>
</dbReference>
<feature type="domain" description="AMP-dependent synthetase/ligase" evidence="3">
    <location>
        <begin position="17"/>
        <end position="359"/>
    </location>
</feature>
<comment type="similarity">
    <text evidence="1">Belongs to the ATP-dependent AMP-binding enzyme family.</text>
</comment>
<keyword evidence="2" id="KW-0436">Ligase</keyword>
<dbReference type="SUPFAM" id="SSF56801">
    <property type="entry name" value="Acetyl-CoA synthetase-like"/>
    <property type="match status" value="1"/>
</dbReference>
<protein>
    <submittedName>
        <fullName evidence="4">Class I adenylate-forming enzyme family protein</fullName>
    </submittedName>
</protein>
<evidence type="ECO:0000256" key="1">
    <source>
        <dbReference type="ARBA" id="ARBA00006432"/>
    </source>
</evidence>
<evidence type="ECO:0000256" key="2">
    <source>
        <dbReference type="ARBA" id="ARBA00022598"/>
    </source>
</evidence>
<dbReference type="Gene3D" id="3.40.50.12780">
    <property type="entry name" value="N-terminal domain of ligase-like"/>
    <property type="match status" value="1"/>
</dbReference>
<dbReference type="PANTHER" id="PTHR24096">
    <property type="entry name" value="LONG-CHAIN-FATTY-ACID--COA LIGASE"/>
    <property type="match status" value="1"/>
</dbReference>
<evidence type="ECO:0000313" key="5">
    <source>
        <dbReference type="Proteomes" id="UP001595947"/>
    </source>
</evidence>
<reference evidence="5" key="1">
    <citation type="journal article" date="2019" name="Int. J. Syst. Evol. Microbiol.">
        <title>The Global Catalogue of Microorganisms (GCM) 10K type strain sequencing project: providing services to taxonomists for standard genome sequencing and annotation.</title>
        <authorList>
            <consortium name="The Broad Institute Genomics Platform"/>
            <consortium name="The Broad Institute Genome Sequencing Center for Infectious Disease"/>
            <person name="Wu L."/>
            <person name="Ma J."/>
        </authorList>
    </citation>
    <scope>NUCLEOTIDE SEQUENCE [LARGE SCALE GENOMIC DNA]</scope>
    <source>
        <strain evidence="5">CGMCC 4.7093</strain>
    </source>
</reference>
<gene>
    <name evidence="4" type="ORF">ACFPBZ_06540</name>
</gene>
<dbReference type="InterPro" id="IPR042099">
    <property type="entry name" value="ANL_N_sf"/>
</dbReference>
<dbReference type="EMBL" id="JBHSIV010000005">
    <property type="protein sequence ID" value="MFC5061856.1"/>
    <property type="molecule type" value="Genomic_DNA"/>
</dbReference>